<proteinExistence type="predicted"/>
<keyword evidence="2" id="KW-0472">Membrane</keyword>
<accession>A0A9K3PW71</accession>
<comment type="caution">
    <text evidence="3">The sequence shown here is derived from an EMBL/GenBank/DDBJ whole genome shotgun (WGS) entry which is preliminary data.</text>
</comment>
<keyword evidence="2" id="KW-1133">Transmembrane helix</keyword>
<dbReference type="AlphaFoldDB" id="A0A9K3PW71"/>
<keyword evidence="4" id="KW-1185">Reference proteome</keyword>
<protein>
    <submittedName>
        <fullName evidence="3">Uncharacterized protein</fullName>
    </submittedName>
</protein>
<evidence type="ECO:0000313" key="4">
    <source>
        <dbReference type="Proteomes" id="UP000693970"/>
    </source>
</evidence>
<evidence type="ECO:0000313" key="3">
    <source>
        <dbReference type="EMBL" id="KAG7361795.1"/>
    </source>
</evidence>
<sequence length="520" mass="59123">MGFATTSRMQLKQPTVSSSGSNVDSQHTLRPPSLWCRMNSSPRRMIFLVIILVTFEALRNVVILNKIFTVYDKSHDVTFGLPTVWTPSSSISCDQLDKRNILVVSSSTSPKKTIIAYATSITAYDPKDSDKKLIDRAAVLHQSIRLAAQRSVKYDYHMYAFVHPDAVQCAPMLRNLGYRVQIRETPFNASAIPNEDLRIAQKNGCCGAKEYLKLYSYLLLDYPIVVHLDLDTIVLKSMDQVFDMMTENKPTTKQRQRFASESSMWFKNATASTTLTTMPKRIDFMFTRDYNMVDPPSKQVHQMGVQGGFLLVRPNRGDFDDMVNLILSGGDGYTISNGWGRPKDDAVGGFYGAGTIQGLASYYYGRVENGTRSVELNRCYYNTMVDNPHSFNKHLNKTLCTTLEPHLSCEDCRQTTLDKVYTAHFTVCGKPEWCSVVDPNTKKSGRLCMGLFREWHKVRLSLEIEWMQKFSHYVPDLVHVNASDSRDKYLRSFFHGHCRGGEYLPIRFPNLSDNVSVLIE</sequence>
<feature type="transmembrane region" description="Helical" evidence="2">
    <location>
        <begin position="45"/>
        <end position="64"/>
    </location>
</feature>
<dbReference type="PANTHER" id="PTHR11183">
    <property type="entry name" value="GLYCOGENIN SUBFAMILY MEMBER"/>
    <property type="match status" value="1"/>
</dbReference>
<reference evidence="3" key="1">
    <citation type="journal article" date="2021" name="Sci. Rep.">
        <title>Diploid genomic architecture of Nitzschia inconspicua, an elite biomass production diatom.</title>
        <authorList>
            <person name="Oliver A."/>
            <person name="Podell S."/>
            <person name="Pinowska A."/>
            <person name="Traller J.C."/>
            <person name="Smith S.R."/>
            <person name="McClure R."/>
            <person name="Beliaev A."/>
            <person name="Bohutskyi P."/>
            <person name="Hill E.A."/>
            <person name="Rabines A."/>
            <person name="Zheng H."/>
            <person name="Allen L.Z."/>
            <person name="Kuo A."/>
            <person name="Grigoriev I.V."/>
            <person name="Allen A.E."/>
            <person name="Hazlebeck D."/>
            <person name="Allen E.E."/>
        </authorList>
    </citation>
    <scope>NUCLEOTIDE SEQUENCE</scope>
    <source>
        <strain evidence="3">Hildebrandi</strain>
    </source>
</reference>
<evidence type="ECO:0000256" key="1">
    <source>
        <dbReference type="SAM" id="MobiDB-lite"/>
    </source>
</evidence>
<dbReference type="OrthoDB" id="50746at2759"/>
<reference evidence="3" key="2">
    <citation type="submission" date="2021-04" db="EMBL/GenBank/DDBJ databases">
        <authorList>
            <person name="Podell S."/>
        </authorList>
    </citation>
    <scope>NUCLEOTIDE SEQUENCE</scope>
    <source>
        <strain evidence="3">Hildebrandi</strain>
    </source>
</reference>
<dbReference type="InterPro" id="IPR050587">
    <property type="entry name" value="GNT1/Glycosyltrans_8"/>
</dbReference>
<organism evidence="3 4">
    <name type="scientific">Nitzschia inconspicua</name>
    <dbReference type="NCBI Taxonomy" id="303405"/>
    <lineage>
        <taxon>Eukaryota</taxon>
        <taxon>Sar</taxon>
        <taxon>Stramenopiles</taxon>
        <taxon>Ochrophyta</taxon>
        <taxon>Bacillariophyta</taxon>
        <taxon>Bacillariophyceae</taxon>
        <taxon>Bacillariophycidae</taxon>
        <taxon>Bacillariales</taxon>
        <taxon>Bacillariaceae</taxon>
        <taxon>Nitzschia</taxon>
    </lineage>
</organism>
<feature type="region of interest" description="Disordered" evidence="1">
    <location>
        <begin position="1"/>
        <end position="27"/>
    </location>
</feature>
<dbReference type="Proteomes" id="UP000693970">
    <property type="component" value="Unassembled WGS sequence"/>
</dbReference>
<gene>
    <name evidence="3" type="ORF">IV203_036896</name>
</gene>
<evidence type="ECO:0000256" key="2">
    <source>
        <dbReference type="SAM" id="Phobius"/>
    </source>
</evidence>
<keyword evidence="2" id="KW-0812">Transmembrane</keyword>
<dbReference type="EMBL" id="JAGRRH010000013">
    <property type="protein sequence ID" value="KAG7361795.1"/>
    <property type="molecule type" value="Genomic_DNA"/>
</dbReference>
<name>A0A9K3PW71_9STRA</name>